<dbReference type="Gene3D" id="2.40.50.140">
    <property type="entry name" value="Nucleic acid-binding proteins"/>
    <property type="match status" value="1"/>
</dbReference>
<dbReference type="InterPro" id="IPR011344">
    <property type="entry name" value="ssDNA-bd"/>
</dbReference>
<gene>
    <name evidence="5" type="ORF">DES35_10238</name>
</gene>
<accession>A0A369A303</accession>
<dbReference type="GO" id="GO:0006260">
    <property type="term" value="P:DNA replication"/>
    <property type="evidence" value="ECO:0007669"/>
    <property type="project" value="UniProtKB-UniRule"/>
</dbReference>
<evidence type="ECO:0000313" key="6">
    <source>
        <dbReference type="Proteomes" id="UP000253517"/>
    </source>
</evidence>
<evidence type="ECO:0000313" key="5">
    <source>
        <dbReference type="EMBL" id="RCX03589.1"/>
    </source>
</evidence>
<dbReference type="SUPFAM" id="SSF50249">
    <property type="entry name" value="Nucleic acid-binding proteins"/>
    <property type="match status" value="1"/>
</dbReference>
<dbReference type="NCBIfam" id="TIGR00621">
    <property type="entry name" value="ssb"/>
    <property type="match status" value="1"/>
</dbReference>
<dbReference type="RefSeq" id="WP_037360269.1">
    <property type="nucleotide sequence ID" value="NZ_BHZF01000002.1"/>
</dbReference>
<dbReference type="Proteomes" id="UP000253517">
    <property type="component" value="Unassembled WGS sequence"/>
</dbReference>
<dbReference type="InterPro" id="IPR000424">
    <property type="entry name" value="Primosome_PriB/ssb"/>
</dbReference>
<keyword evidence="2" id="KW-0233">DNA recombination</keyword>
<organism evidence="5 6">
    <name type="scientific">Schleiferia thermophila</name>
    <dbReference type="NCBI Taxonomy" id="884107"/>
    <lineage>
        <taxon>Bacteria</taxon>
        <taxon>Pseudomonadati</taxon>
        <taxon>Bacteroidota</taxon>
        <taxon>Flavobacteriia</taxon>
        <taxon>Flavobacteriales</taxon>
        <taxon>Schleiferiaceae</taxon>
        <taxon>Schleiferia</taxon>
    </lineage>
</organism>
<dbReference type="GO" id="GO:0006310">
    <property type="term" value="P:DNA recombination"/>
    <property type="evidence" value="ECO:0007669"/>
    <property type="project" value="UniProtKB-UniRule"/>
</dbReference>
<comment type="subunit">
    <text evidence="2">Homotetramer.</text>
</comment>
<reference evidence="5 6" key="1">
    <citation type="submission" date="2018-07" db="EMBL/GenBank/DDBJ databases">
        <title>Genomic Encyclopedia of Type Strains, Phase IV (KMG-IV): sequencing the most valuable type-strain genomes for metagenomic binning, comparative biology and taxonomic classification.</title>
        <authorList>
            <person name="Goeker M."/>
        </authorList>
    </citation>
    <scope>NUCLEOTIDE SEQUENCE [LARGE SCALE GENOMIC DNA]</scope>
    <source>
        <strain evidence="5 6">DSM 21410</strain>
    </source>
</reference>
<dbReference type="AlphaFoldDB" id="A0A369A303"/>
<dbReference type="PANTHER" id="PTHR10302">
    <property type="entry name" value="SINGLE-STRANDED DNA-BINDING PROTEIN"/>
    <property type="match status" value="1"/>
</dbReference>
<name>A0A369A303_9FLAO</name>
<dbReference type="GO" id="GO:0006281">
    <property type="term" value="P:DNA repair"/>
    <property type="evidence" value="ECO:0007669"/>
    <property type="project" value="UniProtKB-UniRule"/>
</dbReference>
<dbReference type="PIRSF" id="PIRSF002070">
    <property type="entry name" value="SSB"/>
    <property type="match status" value="1"/>
</dbReference>
<keyword evidence="2" id="KW-0234">DNA repair</keyword>
<dbReference type="GO" id="GO:0003697">
    <property type="term" value="F:single-stranded DNA binding"/>
    <property type="evidence" value="ECO:0007669"/>
    <property type="project" value="UniProtKB-UniRule"/>
</dbReference>
<proteinExistence type="inferred from homology"/>
<dbReference type="CDD" id="cd04496">
    <property type="entry name" value="SSB_OBF"/>
    <property type="match status" value="1"/>
</dbReference>
<keyword evidence="6" id="KW-1185">Reference proteome</keyword>
<sequence length="151" mass="16619">MSASLNKVLIIGNLGADPEYKTVESLNANVARLRIATTESYVNKDGQRVDNTEWHTVNLWRGLADTAHKYLKKGDKVYIEGKLRTRSWEDQGQKKSVTEIEALNMIMLGGPRSTSGATNSPGYSEQSMTSDSNTMASGNFVADSQDDDLPF</sequence>
<feature type="compositionally biased region" description="Polar residues" evidence="4">
    <location>
        <begin position="112"/>
        <end position="137"/>
    </location>
</feature>
<keyword evidence="2" id="KW-0227">DNA damage</keyword>
<protein>
    <recommendedName>
        <fullName evidence="2 3">Single-stranded DNA-binding protein</fullName>
        <shortName evidence="2">SSB</shortName>
    </recommendedName>
</protein>
<evidence type="ECO:0000256" key="1">
    <source>
        <dbReference type="ARBA" id="ARBA00023125"/>
    </source>
</evidence>
<comment type="function">
    <text evidence="2">Plays an important role in DNA replication, recombination and repair. Binds to ssDNA and to an array of partner proteins to recruit them to their sites of action during DNA metabolism.</text>
</comment>
<dbReference type="EMBL" id="QPJS01000002">
    <property type="protein sequence ID" value="RCX03589.1"/>
    <property type="molecule type" value="Genomic_DNA"/>
</dbReference>
<dbReference type="InterPro" id="IPR012340">
    <property type="entry name" value="NA-bd_OB-fold"/>
</dbReference>
<evidence type="ECO:0000256" key="4">
    <source>
        <dbReference type="SAM" id="MobiDB-lite"/>
    </source>
</evidence>
<keyword evidence="2" id="KW-0235">DNA replication</keyword>
<dbReference type="GO" id="GO:0009295">
    <property type="term" value="C:nucleoid"/>
    <property type="evidence" value="ECO:0007669"/>
    <property type="project" value="TreeGrafter"/>
</dbReference>
<dbReference type="PROSITE" id="PS50935">
    <property type="entry name" value="SSB"/>
    <property type="match status" value="1"/>
</dbReference>
<keyword evidence="1 2" id="KW-0238">DNA-binding</keyword>
<dbReference type="HAMAP" id="MF_00984">
    <property type="entry name" value="SSB"/>
    <property type="match status" value="1"/>
</dbReference>
<dbReference type="PANTHER" id="PTHR10302:SF0">
    <property type="entry name" value="SINGLE-STRANDED DNA-BINDING PROTEIN, MITOCHONDRIAL"/>
    <property type="match status" value="1"/>
</dbReference>
<comment type="caution">
    <text evidence="5">The sequence shown here is derived from an EMBL/GenBank/DDBJ whole genome shotgun (WGS) entry which is preliminary data.</text>
</comment>
<evidence type="ECO:0000256" key="2">
    <source>
        <dbReference type="HAMAP-Rule" id="MF_00984"/>
    </source>
</evidence>
<feature type="region of interest" description="Disordered" evidence="4">
    <location>
        <begin position="109"/>
        <end position="151"/>
    </location>
</feature>
<dbReference type="Pfam" id="PF00436">
    <property type="entry name" value="SSB"/>
    <property type="match status" value="1"/>
</dbReference>
<feature type="short sequence motif" description="Important for interaction with partner proteins" evidence="2">
    <location>
        <begin position="146"/>
        <end position="151"/>
    </location>
</feature>
<evidence type="ECO:0000256" key="3">
    <source>
        <dbReference type="PIRNR" id="PIRNR002070"/>
    </source>
</evidence>
<comment type="caution">
    <text evidence="2">Lacks conserved residue(s) required for the propagation of feature annotation.</text>
</comment>